<dbReference type="PANTHER" id="PTHR42702:SF1">
    <property type="entry name" value="REGULATORY PROTEIN FOR BETA-LACTAMASE"/>
    <property type="match status" value="1"/>
</dbReference>
<keyword evidence="3" id="KW-1185">Reference proteome</keyword>
<dbReference type="RefSeq" id="WP_266085908.1">
    <property type="nucleotide sequence ID" value="NZ_RKLV01000002.1"/>
</dbReference>
<evidence type="ECO:0000313" key="3">
    <source>
        <dbReference type="Proteomes" id="UP001149411"/>
    </source>
</evidence>
<dbReference type="AlphaFoldDB" id="A0A9Q4C4A4"/>
<protein>
    <recommendedName>
        <fullName evidence="1">NTP pyrophosphohydrolase MazG-like domain-containing protein</fullName>
    </recommendedName>
</protein>
<evidence type="ECO:0000313" key="2">
    <source>
        <dbReference type="EMBL" id="MCX2818199.1"/>
    </source>
</evidence>
<evidence type="ECO:0000259" key="1">
    <source>
        <dbReference type="Pfam" id="PF03819"/>
    </source>
</evidence>
<feature type="domain" description="NTP pyrophosphohydrolase MazG-like" evidence="1">
    <location>
        <begin position="35"/>
        <end position="88"/>
    </location>
</feature>
<dbReference type="PANTHER" id="PTHR42702">
    <property type="entry name" value="NUCLEOTIDE PYROPHOSPHOHYDROLASE"/>
    <property type="match status" value="1"/>
</dbReference>
<comment type="caution">
    <text evidence="2">The sequence shown here is derived from an EMBL/GenBank/DDBJ whole genome shotgun (WGS) entry which is preliminary data.</text>
</comment>
<sequence length="109" mass="12159">MEEDTDDLYKRLTREFHDAAGIDHEGTKEDELLWISMLTEELGELAEAVNKDKEDAVGEELADVAIVAFGMARICGIDMREEFVEKMEYNVEKSGAKTEGGKVVDDADS</sequence>
<dbReference type="GO" id="GO:0009143">
    <property type="term" value="P:nucleoside triphosphate catabolic process"/>
    <property type="evidence" value="ECO:0007669"/>
    <property type="project" value="InterPro"/>
</dbReference>
<organism evidence="2 3">
    <name type="scientific">Halorutilus salinus</name>
    <dbReference type="NCBI Taxonomy" id="2487751"/>
    <lineage>
        <taxon>Archaea</taxon>
        <taxon>Methanobacteriati</taxon>
        <taxon>Methanobacteriota</taxon>
        <taxon>Stenosarchaea group</taxon>
        <taxon>Halobacteria</taxon>
        <taxon>Halorutilales</taxon>
        <taxon>Halorutilaceae</taxon>
        <taxon>Halorutilus</taxon>
    </lineage>
</organism>
<reference evidence="2" key="1">
    <citation type="submission" date="2022-09" db="EMBL/GenBank/DDBJ databases">
        <title>Haloadaptaus new haloarchaeum isolated from saline soil.</title>
        <authorList>
            <person name="Duran-Viseras A."/>
            <person name="Sanchez-Porro C."/>
            <person name="Ventosa A."/>
        </authorList>
    </citation>
    <scope>NUCLEOTIDE SEQUENCE</scope>
    <source>
        <strain evidence="2">F3-133</strain>
    </source>
</reference>
<dbReference type="Gene3D" id="1.10.287.1080">
    <property type="entry name" value="MazG-like"/>
    <property type="match status" value="1"/>
</dbReference>
<dbReference type="Pfam" id="PF03819">
    <property type="entry name" value="MazG"/>
    <property type="match status" value="1"/>
</dbReference>
<accession>A0A9Q4C4A4</accession>
<dbReference type="Proteomes" id="UP001149411">
    <property type="component" value="Unassembled WGS sequence"/>
</dbReference>
<proteinExistence type="predicted"/>
<dbReference type="GO" id="GO:0047429">
    <property type="term" value="F:nucleoside triphosphate diphosphatase activity"/>
    <property type="evidence" value="ECO:0007669"/>
    <property type="project" value="InterPro"/>
</dbReference>
<gene>
    <name evidence="2" type="ORF">EGH25_02385</name>
</gene>
<dbReference type="SUPFAM" id="SSF101386">
    <property type="entry name" value="all-alpha NTP pyrophosphatases"/>
    <property type="match status" value="1"/>
</dbReference>
<dbReference type="InterPro" id="IPR004518">
    <property type="entry name" value="MazG-like_dom"/>
</dbReference>
<name>A0A9Q4C4A4_9EURY</name>
<dbReference type="EMBL" id="RKLV01000002">
    <property type="protein sequence ID" value="MCX2818199.1"/>
    <property type="molecule type" value="Genomic_DNA"/>
</dbReference>